<accession>A0ACB0J2M9</accession>
<proteinExistence type="predicted"/>
<dbReference type="Proteomes" id="UP001177021">
    <property type="component" value="Unassembled WGS sequence"/>
</dbReference>
<dbReference type="EMBL" id="CASHSV030000013">
    <property type="protein sequence ID" value="CAJ2637988.1"/>
    <property type="molecule type" value="Genomic_DNA"/>
</dbReference>
<organism evidence="1 2">
    <name type="scientific">Trifolium pratense</name>
    <name type="common">Red clover</name>
    <dbReference type="NCBI Taxonomy" id="57577"/>
    <lineage>
        <taxon>Eukaryota</taxon>
        <taxon>Viridiplantae</taxon>
        <taxon>Streptophyta</taxon>
        <taxon>Embryophyta</taxon>
        <taxon>Tracheophyta</taxon>
        <taxon>Spermatophyta</taxon>
        <taxon>Magnoliopsida</taxon>
        <taxon>eudicotyledons</taxon>
        <taxon>Gunneridae</taxon>
        <taxon>Pentapetalae</taxon>
        <taxon>rosids</taxon>
        <taxon>fabids</taxon>
        <taxon>Fabales</taxon>
        <taxon>Fabaceae</taxon>
        <taxon>Papilionoideae</taxon>
        <taxon>50 kb inversion clade</taxon>
        <taxon>NPAAA clade</taxon>
        <taxon>Hologalegina</taxon>
        <taxon>IRL clade</taxon>
        <taxon>Trifolieae</taxon>
        <taxon>Trifolium</taxon>
    </lineage>
</organism>
<sequence length="1458" mass="155403">MGLVLQIIMLLFVIGFVVAAQGSEGSIISPSPAFLPAVQPNGEAPGGLIHNGQSWRSSASSPSDPDGSVISPSPSTLPMDPSPSKAPSLLHPNGSFVQPPVALPPSTSAPTPQKIKGIESSISPSASPNTKSLSPPYKTASAPSTAEMNFPPAMQSIPPQRKTPIVRPPISTPTASAPVAIPPGNLPKTSPISQPIEHGSVPPEVDKRNESKSHNLEPVSPGFLLHPPVALPPPTSAPIPQKIKGIESPSSISLSPPYKDVPEPSTVERNFSPSVQPIPPQKKLPIVRPPISTPTAPAPVTTPPGNLPKTSPISQPIEHGSVPPEVDKRNESKSHNLEPVSPGSFMHTPVALPPPTSAPIPPKIKGTESSIPPSPSPSTKSLLPPFKAVPEPSTVERNFPPSMQPIPPQKQIPIVRPPISTPTSPATVTTPPGNVPKTSPISQPIEHGSLPPTVGRRNESKNHNLEPVSPAPVATPSTNEPKISPISHSTNNGSLPPNAHGNGTNTNKPHPPETISPAPSFNLPKYSPVSQPTEPGSLPPTVHKGNSSIRHTLEPVSQAPVAEPPTNFPKKSPASQPTRLGSFPPNVHNTTVHKGHTPEPVMPPPTSTFPVDPPLAHPVIPAASPHELPAPVISPSLTPSRRFNGKNSGEPVSAPLYKTPKSPPAIVHSPAQAPSGHKARPLHHAPEPLISPPKSPFNKEDHSPASSPSTAFYKHHHTRNTITSPAPASSYFVSPPTSKHQGSADSPFTFPIQSPVSQVSPAPSPSFNNFPHSTKIPFHPPKESPLRPFLRSPKKPIQALPPPPPNQDCISFSCSEPYTNSPPGVPCMCVWPMRVGLRLSVPLYTFFPLVSELASEIATGVFMKQSQVRIMGANTATDQPDKTDALIDLIPLGEIFENTTAFIASERFWHKQVVIKNSYFGDYEVLYVSYPGLPPSPPLPPSSVNMIDGGPYSNNGNNGRTIKPLGVDIQKKQHKSGLSKGIIAIIALSAFLAIVLCSATVLALSKFRDRVPESQPTSTPRTFPPSLVKAPGTAGPSVASASTSFRSSIAAYAGSAKTFSMNEIEKATDNFHPSRILGEGGFGLVYSGNLEDGSKVAFKVLKREDHHGDREFLSEVEMLSRLHHRNLVKLIGICTELSFRCLVYELIPNGSVESHLHGVDREKSPLDWSTRIKIALGAARGLAYLHEDSSPHVIHRDFKSSNILLENDFTPKVSDFGLARTAADEDNRHISTRVMGTFGYVAPEYAMTGHLLVKSDVYSYGVVLLELLTGRKPVDFSQPPGQENLVAWARPLLTSREGLEALIDPSLGANIPFDSVAKVAAIASMCVQPEVSDRPFMGEVVQALKLVCNECDEAKEAGSTNSSQEELSSDFITASEQLPDSFRGHFAAANYDYGVDIENGLAASELFSSSARFGRQVSGSFRRHSYSGPLRTGRSKRLWQIIRNLSGGSVSEHGVMLK</sequence>
<evidence type="ECO:0000313" key="1">
    <source>
        <dbReference type="EMBL" id="CAJ2637988.1"/>
    </source>
</evidence>
<evidence type="ECO:0000313" key="2">
    <source>
        <dbReference type="Proteomes" id="UP001177021"/>
    </source>
</evidence>
<name>A0ACB0J2M9_TRIPR</name>
<comment type="caution">
    <text evidence="1">The sequence shown here is derived from an EMBL/GenBank/DDBJ whole genome shotgun (WGS) entry which is preliminary data.</text>
</comment>
<protein>
    <submittedName>
        <fullName evidence="1">Uncharacterized protein</fullName>
    </submittedName>
</protein>
<reference evidence="1" key="1">
    <citation type="submission" date="2023-10" db="EMBL/GenBank/DDBJ databases">
        <authorList>
            <person name="Rodriguez Cubillos JULIANA M."/>
            <person name="De Vega J."/>
        </authorList>
    </citation>
    <scope>NUCLEOTIDE SEQUENCE</scope>
</reference>
<gene>
    <name evidence="1" type="ORF">MILVUS5_LOCUS8262</name>
</gene>
<keyword evidence="2" id="KW-1185">Reference proteome</keyword>